<proteinExistence type="predicted"/>
<accession>A0A7S2RCE6</accession>
<organism evidence="1">
    <name type="scientific">Eucampia antarctica</name>
    <dbReference type="NCBI Taxonomy" id="49252"/>
    <lineage>
        <taxon>Eukaryota</taxon>
        <taxon>Sar</taxon>
        <taxon>Stramenopiles</taxon>
        <taxon>Ochrophyta</taxon>
        <taxon>Bacillariophyta</taxon>
        <taxon>Mediophyceae</taxon>
        <taxon>Biddulphiophycidae</taxon>
        <taxon>Hemiaulales</taxon>
        <taxon>Hemiaulaceae</taxon>
        <taxon>Eucampia</taxon>
    </lineage>
</organism>
<reference evidence="1" key="1">
    <citation type="submission" date="2021-01" db="EMBL/GenBank/DDBJ databases">
        <authorList>
            <person name="Corre E."/>
            <person name="Pelletier E."/>
            <person name="Niang G."/>
            <person name="Scheremetjew M."/>
            <person name="Finn R."/>
            <person name="Kale V."/>
            <person name="Holt S."/>
            <person name="Cochrane G."/>
            <person name="Meng A."/>
            <person name="Brown T."/>
            <person name="Cohen L."/>
        </authorList>
    </citation>
    <scope>NUCLEOTIDE SEQUENCE</scope>
    <source>
        <strain evidence="1">CCMP1452</strain>
    </source>
</reference>
<dbReference type="EMBL" id="HBHI01010831">
    <property type="protein sequence ID" value="CAD9665857.1"/>
    <property type="molecule type" value="Transcribed_RNA"/>
</dbReference>
<evidence type="ECO:0000313" key="1">
    <source>
        <dbReference type="EMBL" id="CAD9665857.1"/>
    </source>
</evidence>
<dbReference type="AlphaFoldDB" id="A0A7S2RCE6"/>
<name>A0A7S2RCE6_9STRA</name>
<protein>
    <submittedName>
        <fullName evidence="1">Uncharacterized protein</fullName>
    </submittedName>
</protein>
<gene>
    <name evidence="1" type="ORF">EANT1437_LOCUS5536</name>
</gene>
<sequence>MLSKSSSSVSDLLINSESQLISHQFAHLRIEMINNASIMSNQEEIVHSSVHLLSNNNNLSATPHSENDLEYEKAQVFLNSFHSRCVSLQQLRNVFDLYVIDEVDETSDDTDEVDFVHPLHRISSSAHFNDDPNYNSNMSELNNLGHFESLRTKVRKYMPLESFGSIQNIMNNLDDEENNQKIEQEIAEEDSVQQNPSDAWGYFLDESEEIISPFGLDCRSSLCGGVERHQIHSQ</sequence>